<accession>A0ABD3HRB4</accession>
<reference evidence="1 2" key="1">
    <citation type="submission" date="2024-09" db="EMBL/GenBank/DDBJ databases">
        <title>Chromosome-scale assembly of Riccia sorocarpa.</title>
        <authorList>
            <person name="Paukszto L."/>
        </authorList>
    </citation>
    <scope>NUCLEOTIDE SEQUENCE [LARGE SCALE GENOMIC DNA]</scope>
    <source>
        <strain evidence="1">LP-2024</strain>
        <tissue evidence="1">Aerial parts of the thallus</tissue>
    </source>
</reference>
<gene>
    <name evidence="1" type="ORF">R1sor_007733</name>
</gene>
<name>A0ABD3HRB4_9MARC</name>
<dbReference type="EMBL" id="JBJQOH010000003">
    <property type="protein sequence ID" value="KAL3694082.1"/>
    <property type="molecule type" value="Genomic_DNA"/>
</dbReference>
<sequence>MFAVGADKNLIWSFHWSAASSEPLSSQQKIADWWRLQVDIEACACDEPIWLSKRGGVLFEFNTPVWSDGRVIANRDGSRKTAEYFVVVP</sequence>
<comment type="caution">
    <text evidence="1">The sequence shown here is derived from an EMBL/GenBank/DDBJ whole genome shotgun (WGS) entry which is preliminary data.</text>
</comment>
<dbReference type="AlphaFoldDB" id="A0ABD3HRB4"/>
<keyword evidence="2" id="KW-1185">Reference proteome</keyword>
<proteinExistence type="predicted"/>
<evidence type="ECO:0000313" key="1">
    <source>
        <dbReference type="EMBL" id="KAL3694082.1"/>
    </source>
</evidence>
<evidence type="ECO:0000313" key="2">
    <source>
        <dbReference type="Proteomes" id="UP001633002"/>
    </source>
</evidence>
<dbReference type="Proteomes" id="UP001633002">
    <property type="component" value="Unassembled WGS sequence"/>
</dbReference>
<organism evidence="1 2">
    <name type="scientific">Riccia sorocarpa</name>
    <dbReference type="NCBI Taxonomy" id="122646"/>
    <lineage>
        <taxon>Eukaryota</taxon>
        <taxon>Viridiplantae</taxon>
        <taxon>Streptophyta</taxon>
        <taxon>Embryophyta</taxon>
        <taxon>Marchantiophyta</taxon>
        <taxon>Marchantiopsida</taxon>
        <taxon>Marchantiidae</taxon>
        <taxon>Marchantiales</taxon>
        <taxon>Ricciaceae</taxon>
        <taxon>Riccia</taxon>
    </lineage>
</organism>
<protein>
    <submittedName>
        <fullName evidence="1">Uncharacterized protein</fullName>
    </submittedName>
</protein>